<feature type="region of interest" description="Disordered" evidence="3">
    <location>
        <begin position="87"/>
        <end position="109"/>
    </location>
</feature>
<evidence type="ECO:0000259" key="4">
    <source>
        <dbReference type="PROSITE" id="PS50075"/>
    </source>
</evidence>
<dbReference type="SMART" id="SM00823">
    <property type="entry name" value="PKS_PP"/>
    <property type="match status" value="1"/>
</dbReference>
<protein>
    <recommendedName>
        <fullName evidence="4">Carrier domain-containing protein</fullName>
    </recommendedName>
</protein>
<dbReference type="PROSITE" id="PS50075">
    <property type="entry name" value="CARRIER"/>
    <property type="match status" value="1"/>
</dbReference>
<keyword evidence="2" id="KW-0597">Phosphoprotein</keyword>
<dbReference type="EMBL" id="JAAGMD010000791">
    <property type="protein sequence ID" value="NEA89876.1"/>
    <property type="molecule type" value="Genomic_DNA"/>
</dbReference>
<dbReference type="PANTHER" id="PTHR44845:SF6">
    <property type="entry name" value="BETA-ALANINE-ACTIVATING ENZYME"/>
    <property type="match status" value="1"/>
</dbReference>
<reference evidence="5" key="1">
    <citation type="submission" date="2020-01" db="EMBL/GenBank/DDBJ databases">
        <title>Insect and environment-associated Actinomycetes.</title>
        <authorList>
            <person name="Currrie C."/>
            <person name="Chevrette M."/>
            <person name="Carlson C."/>
            <person name="Stubbendieck R."/>
            <person name="Wendt-Pienkowski E."/>
        </authorList>
    </citation>
    <scope>NUCLEOTIDE SEQUENCE</scope>
    <source>
        <strain evidence="5">SID14436</strain>
    </source>
</reference>
<evidence type="ECO:0000256" key="2">
    <source>
        <dbReference type="ARBA" id="ARBA00022553"/>
    </source>
</evidence>
<dbReference type="InterPro" id="IPR020806">
    <property type="entry name" value="PKS_PP-bd"/>
</dbReference>
<sequence length="109" mass="12018">MTGRQFPVAPCGAPGDLLAEPVRWYEFPGRPDVGELHFDHDDFFALGGHSLLATRLVSRVRTVMGAELPIRTVFTSPTPAALAGWLADQGDRRPKARPALRRMRRPDGV</sequence>
<dbReference type="GO" id="GO:0017000">
    <property type="term" value="P:antibiotic biosynthetic process"/>
    <property type="evidence" value="ECO:0007669"/>
    <property type="project" value="UniProtKB-ARBA"/>
</dbReference>
<dbReference type="RefSeq" id="WP_164333319.1">
    <property type="nucleotide sequence ID" value="NZ_JAAGMD010000791.1"/>
</dbReference>
<dbReference type="PANTHER" id="PTHR44845">
    <property type="entry name" value="CARRIER DOMAIN-CONTAINING PROTEIN"/>
    <property type="match status" value="1"/>
</dbReference>
<evidence type="ECO:0000313" key="5">
    <source>
        <dbReference type="EMBL" id="NEA89876.1"/>
    </source>
</evidence>
<dbReference type="InterPro" id="IPR009081">
    <property type="entry name" value="PP-bd_ACP"/>
</dbReference>
<comment type="caution">
    <text evidence="5">The sequence shown here is derived from an EMBL/GenBank/DDBJ whole genome shotgun (WGS) entry which is preliminary data.</text>
</comment>
<evidence type="ECO:0000256" key="3">
    <source>
        <dbReference type="SAM" id="MobiDB-lite"/>
    </source>
</evidence>
<name>A0A6G3R2F0_9ACTN</name>
<feature type="compositionally biased region" description="Basic residues" evidence="3">
    <location>
        <begin position="94"/>
        <end position="109"/>
    </location>
</feature>
<feature type="domain" description="Carrier" evidence="4">
    <location>
        <begin position="14"/>
        <end position="90"/>
    </location>
</feature>
<organism evidence="5">
    <name type="scientific">Streptomyces sp. SID14436</name>
    <dbReference type="NCBI Taxonomy" id="2706070"/>
    <lineage>
        <taxon>Bacteria</taxon>
        <taxon>Bacillati</taxon>
        <taxon>Actinomycetota</taxon>
        <taxon>Actinomycetes</taxon>
        <taxon>Kitasatosporales</taxon>
        <taxon>Streptomycetaceae</taxon>
        <taxon>Streptomyces</taxon>
    </lineage>
</organism>
<accession>A0A6G3R2F0</accession>
<dbReference type="Pfam" id="PF00550">
    <property type="entry name" value="PP-binding"/>
    <property type="match status" value="1"/>
</dbReference>
<dbReference type="InterPro" id="IPR006162">
    <property type="entry name" value="Ppantetheine_attach_site"/>
</dbReference>
<dbReference type="InterPro" id="IPR036736">
    <property type="entry name" value="ACP-like_sf"/>
</dbReference>
<dbReference type="PROSITE" id="PS00012">
    <property type="entry name" value="PHOSPHOPANTETHEINE"/>
    <property type="match status" value="1"/>
</dbReference>
<evidence type="ECO:0000256" key="1">
    <source>
        <dbReference type="ARBA" id="ARBA00022450"/>
    </source>
</evidence>
<keyword evidence="1" id="KW-0596">Phosphopantetheine</keyword>
<dbReference type="SUPFAM" id="SSF47336">
    <property type="entry name" value="ACP-like"/>
    <property type="match status" value="1"/>
</dbReference>
<dbReference type="AlphaFoldDB" id="A0A6G3R2F0"/>
<dbReference type="InterPro" id="IPR029058">
    <property type="entry name" value="AB_hydrolase_fold"/>
</dbReference>
<dbReference type="GO" id="GO:0031177">
    <property type="term" value="F:phosphopantetheine binding"/>
    <property type="evidence" value="ECO:0007669"/>
    <property type="project" value="InterPro"/>
</dbReference>
<dbReference type="Gene3D" id="3.40.50.1820">
    <property type="entry name" value="alpha/beta hydrolase"/>
    <property type="match status" value="1"/>
</dbReference>
<proteinExistence type="predicted"/>
<gene>
    <name evidence="5" type="ORF">G3I53_28495</name>
</gene>